<accession>A0A3R6W5J7</accession>
<sequence length="968" mass="107459">MMLKRIRYILILIVILFICFLSFSGISQVKASDIQNFTIQADKEKHFSSSAISFLLKNNQFLKSLQLSDNLYPIHIHWNDTQASSLFTPLGDATPELNSDGSWEDIRMTDDRQGQVGGLVLDIPYGSAYTEGYGNAPAIMDISFDIRINTTSGQQPGNGFAIFNVPEIIHGETYKDGSPLAGKNVPKMPKDQGMFALGQAGGNLGAGDMLGVSGGYITTNKPDRGIPGNPDTLYGSPLHAWGPSTDQQIYNDIYESNLPTKLQSPASMYQMMTWPDNDVLDTILWKKHAPGSLFYEDYDSYGNQPVAIKQNILDGNWYTVNYKFDANSTFTMTLSDAKTKTQIASCSKNMADDMSCYALNVYRKAYLKITATTGLGVAKQYIRNLHGSIDVAEAGATISRKVDSTGKPLENISQNFQDTEAHTITNPVQFTKADGSHWILSHINTEVVKTDGSVVTKKRVPADHNQITNINGNWSYNIPNIDSNNIAIRNVDFVYRRSDGTPRPQITLQKNGTGPETDMVRLDAGESVKVNATINNPNDGPSPWQKVTALIVKPSQLMLSEPDSDVSEENSTTLKANFGNLLPNKTKTISYILKNMGSSPVNFYAGDVGKEAGVNLGQIIYIYDQSSENVDVSGHPVQSSYYYVNTTLDAPNSTIKQVPDLNSYINLYPSNYVPRSGLAVIKTGRVEFHYWDIDDPNSNVSMDPSQIKVPTKEINNFGPIRVSGPTGEVVSENLPADTEIVKQNGSAPAPKFKNYQYLGYYKYDGINSRFYPYDPHDILGTNSNVETLFSSDNDQTISFIYRRKSLAGKLTIRLNSKQLDFGHHFTYDIVNGKNLDSVNSYQVQVIDARNNRNLKLAPTTGDYKLYLYSDTPLIGKNKVDHNIQSQLDFEKPNAESDSNLNLVTLFPAKSTLSLGNSSMPLLVAENPQYGNLILNWPKQQIHLKILEKDILEDKYESKITWQLTNSLE</sequence>
<evidence type="ECO:0000313" key="1">
    <source>
        <dbReference type="EMBL" id="RHW44768.1"/>
    </source>
</evidence>
<proteinExistence type="predicted"/>
<dbReference type="Proteomes" id="UP000284822">
    <property type="component" value="Unassembled WGS sequence"/>
</dbReference>
<evidence type="ECO:0000313" key="2">
    <source>
        <dbReference type="Proteomes" id="UP000284822"/>
    </source>
</evidence>
<name>A0A3R6W5J7_9LACO</name>
<dbReference type="EMBL" id="QOCS01000025">
    <property type="protein sequence ID" value="RHW44768.1"/>
    <property type="molecule type" value="Genomic_DNA"/>
</dbReference>
<reference evidence="1 2" key="1">
    <citation type="submission" date="2018-07" db="EMBL/GenBank/DDBJ databases">
        <title>Genome sequences of six Lactobacillus spp. isolated from bumble bee guts.</title>
        <authorList>
            <person name="Motta E.V.S."/>
            <person name="Moran N.A."/>
        </authorList>
    </citation>
    <scope>NUCLEOTIDE SEQUENCE [LARGE SCALE GENOMIC DNA]</scope>
    <source>
        <strain evidence="1 2">LV-8.1</strain>
    </source>
</reference>
<organism evidence="1 2">
    <name type="scientific">Bombilactobacillus bombi</name>
    <dbReference type="NCBI Taxonomy" id="1303590"/>
    <lineage>
        <taxon>Bacteria</taxon>
        <taxon>Bacillati</taxon>
        <taxon>Bacillota</taxon>
        <taxon>Bacilli</taxon>
        <taxon>Lactobacillales</taxon>
        <taxon>Lactobacillaceae</taxon>
        <taxon>Bombilactobacillus</taxon>
    </lineage>
</organism>
<gene>
    <name evidence="1" type="ORF">DS832_08820</name>
</gene>
<dbReference type="AlphaFoldDB" id="A0A3R6W5J7"/>
<protein>
    <recommendedName>
        <fullName evidence="3">WxL domain-containing protein</fullName>
    </recommendedName>
</protein>
<evidence type="ECO:0008006" key="3">
    <source>
        <dbReference type="Google" id="ProtNLM"/>
    </source>
</evidence>
<comment type="caution">
    <text evidence="1">The sequence shown here is derived from an EMBL/GenBank/DDBJ whole genome shotgun (WGS) entry which is preliminary data.</text>
</comment>